<gene>
    <name evidence="3" type="ORF">BU14_0071s0025</name>
</gene>
<name>A0A1X6PFZ4_PORUM</name>
<organism evidence="3 4">
    <name type="scientific">Porphyra umbilicalis</name>
    <name type="common">Purple laver</name>
    <name type="synonym">Red alga</name>
    <dbReference type="NCBI Taxonomy" id="2786"/>
    <lineage>
        <taxon>Eukaryota</taxon>
        <taxon>Rhodophyta</taxon>
        <taxon>Bangiophyceae</taxon>
        <taxon>Bangiales</taxon>
        <taxon>Bangiaceae</taxon>
        <taxon>Porphyra</taxon>
    </lineage>
</organism>
<dbReference type="InterPro" id="IPR004345">
    <property type="entry name" value="TB2_DP1_HVA22"/>
</dbReference>
<evidence type="ECO:0000313" key="4">
    <source>
        <dbReference type="Proteomes" id="UP000218209"/>
    </source>
</evidence>
<dbReference type="GO" id="GO:0016020">
    <property type="term" value="C:membrane"/>
    <property type="evidence" value="ECO:0007669"/>
    <property type="project" value="UniProtKB-SubCell"/>
</dbReference>
<evidence type="ECO:0000313" key="3">
    <source>
        <dbReference type="EMBL" id="OSX79771.1"/>
    </source>
</evidence>
<proteinExistence type="inferred from homology"/>
<feature type="transmembrane region" description="Helical" evidence="2">
    <location>
        <begin position="6"/>
        <end position="26"/>
    </location>
</feature>
<evidence type="ECO:0008006" key="5">
    <source>
        <dbReference type="Google" id="ProtNLM"/>
    </source>
</evidence>
<feature type="transmembrane region" description="Helical" evidence="2">
    <location>
        <begin position="46"/>
        <end position="63"/>
    </location>
</feature>
<evidence type="ECO:0000256" key="1">
    <source>
        <dbReference type="RuleBase" id="RU362006"/>
    </source>
</evidence>
<keyword evidence="2" id="KW-0812">Transmembrane</keyword>
<comment type="similarity">
    <text evidence="1">Belongs to the DP1 family.</text>
</comment>
<dbReference type="AlphaFoldDB" id="A0A1X6PFZ4"/>
<evidence type="ECO:0000256" key="2">
    <source>
        <dbReference type="SAM" id="Phobius"/>
    </source>
</evidence>
<keyword evidence="2" id="KW-1133">Transmembrane helix</keyword>
<keyword evidence="2" id="KW-0472">Membrane</keyword>
<protein>
    <recommendedName>
        <fullName evidence="5">Receptor expression-enhancing protein</fullName>
    </recommendedName>
</protein>
<keyword evidence="4" id="KW-1185">Reference proteome</keyword>
<reference evidence="3 4" key="1">
    <citation type="submission" date="2017-03" db="EMBL/GenBank/DDBJ databases">
        <title>WGS assembly of Porphyra umbilicalis.</title>
        <authorList>
            <person name="Brawley S.H."/>
            <person name="Blouin N.A."/>
            <person name="Ficko-Blean E."/>
            <person name="Wheeler G.L."/>
            <person name="Lohr M."/>
            <person name="Goodson H.V."/>
            <person name="Jenkins J.W."/>
            <person name="Blaby-Haas C.E."/>
            <person name="Helliwell K.E."/>
            <person name="Chan C."/>
            <person name="Marriage T."/>
            <person name="Bhattacharya D."/>
            <person name="Klein A.S."/>
            <person name="Badis Y."/>
            <person name="Brodie J."/>
            <person name="Cao Y."/>
            <person name="Collen J."/>
            <person name="Dittami S.M."/>
            <person name="Gachon C.M."/>
            <person name="Green B.R."/>
            <person name="Karpowicz S."/>
            <person name="Kim J.W."/>
            <person name="Kudahl U."/>
            <person name="Lin S."/>
            <person name="Michel G."/>
            <person name="Mittag M."/>
            <person name="Olson B.J."/>
            <person name="Pangilinan J."/>
            <person name="Peng Y."/>
            <person name="Qiu H."/>
            <person name="Shu S."/>
            <person name="Singer J.T."/>
            <person name="Smith A.G."/>
            <person name="Sprecher B.N."/>
            <person name="Wagner V."/>
            <person name="Wang W."/>
            <person name="Wang Z.-Y."/>
            <person name="Yan J."/>
            <person name="Yarish C."/>
            <person name="Zoeuner-Riek S."/>
            <person name="Zhuang Y."/>
            <person name="Zou Y."/>
            <person name="Lindquist E.A."/>
            <person name="Grimwood J."/>
            <person name="Barry K."/>
            <person name="Rokhsar D.S."/>
            <person name="Schmutz J."/>
            <person name="Stiller J.W."/>
            <person name="Grossman A.R."/>
            <person name="Prochnik S.E."/>
        </authorList>
    </citation>
    <scope>NUCLEOTIDE SEQUENCE [LARGE SCALE GENOMIC DNA]</scope>
    <source>
        <strain evidence="3">4086291</strain>
    </source>
</reference>
<dbReference type="EMBL" id="KV918786">
    <property type="protein sequence ID" value="OSX79771.1"/>
    <property type="molecule type" value="Genomic_DNA"/>
</dbReference>
<dbReference type="Proteomes" id="UP000218209">
    <property type="component" value="Unassembled WGS sequence"/>
</dbReference>
<sequence length="175" mass="18019">MTAATAVSTLSGGLSRVGLIGLGFLYPGYKTFKVLKAGNVMAQREWLKYWCVLALAAILSLLTDLLVGSFLPGYAVVRLAVVVALISPNVRGYAKVWDLVEPHLAAQEGAIDGVVSRAMDASAKARQTGAARANAAVAQGRAAAVRQAQGVKQRATAARANATARPGAAPTGTAM</sequence>
<dbReference type="PANTHER" id="PTHR12300">
    <property type="entry name" value="HVA22-LIKE PROTEINS"/>
    <property type="match status" value="1"/>
</dbReference>
<dbReference type="Pfam" id="PF03134">
    <property type="entry name" value="TB2_DP1_HVA22"/>
    <property type="match status" value="1"/>
</dbReference>
<comment type="subcellular location">
    <subcellularLocation>
        <location evidence="1">Membrane</location>
        <topology evidence="1">Multi-pass membrane protein</topology>
    </subcellularLocation>
</comment>
<accession>A0A1X6PFZ4</accession>
<dbReference type="OrthoDB" id="434647at2759"/>